<gene>
    <name evidence="3" type="ordered locus">CPF_0495</name>
</gene>
<evidence type="ECO:0008006" key="5">
    <source>
        <dbReference type="Google" id="ProtNLM"/>
    </source>
</evidence>
<dbReference type="Proteomes" id="UP000001823">
    <property type="component" value="Chromosome"/>
</dbReference>
<evidence type="ECO:0000256" key="1">
    <source>
        <dbReference type="SAM" id="Phobius"/>
    </source>
</evidence>
<sequence length="232" mass="26231">MKNLIKSFLFTMVFLLIICKPGVASTFATPNVELEGNADGIVFIQGDEPFLWSDNILPGDKLERNILLNNKHKDSYKIFMRAERINKKESYDLLEKIELKVIYDGNCIYDGFVSGQNGLENNIYLGEVKPGESKKLEAFAEFPGKEAGNEYKNKKAQVDWIFTAVKDSYGKEDSSLYIENCKENDVINIKDKIDKKTIVPNTGDTGVGIYLVLIIISFLLLAIVNSKRKEKN</sequence>
<evidence type="ECO:0000313" key="3">
    <source>
        <dbReference type="EMBL" id="ABG82872.1"/>
    </source>
</evidence>
<evidence type="ECO:0000256" key="2">
    <source>
        <dbReference type="SAM" id="SignalP"/>
    </source>
</evidence>
<dbReference type="RefSeq" id="WP_011590227.1">
    <property type="nucleotide sequence ID" value="NC_008261.1"/>
</dbReference>
<keyword evidence="1" id="KW-0812">Transmembrane</keyword>
<dbReference type="AlphaFoldDB" id="A0A0H2YPL0"/>
<dbReference type="EMBL" id="CP000246">
    <property type="protein sequence ID" value="ABG82872.1"/>
    <property type="molecule type" value="Genomic_DNA"/>
</dbReference>
<dbReference type="HOGENOM" id="CLU_1141018_0_0_9"/>
<dbReference type="NCBIfam" id="TIGR01167">
    <property type="entry name" value="LPXTG_anchor"/>
    <property type="match status" value="1"/>
</dbReference>
<accession>A0A0H2YPL0</accession>
<keyword evidence="1" id="KW-0472">Membrane</keyword>
<proteinExistence type="predicted"/>
<dbReference type="STRING" id="195103.CPF_0495"/>
<feature type="chain" id="PRO_5039002087" description="LPXTG cell wall anchor domain-containing protein" evidence="2">
    <location>
        <begin position="25"/>
        <end position="232"/>
    </location>
</feature>
<dbReference type="KEGG" id="cpf:CPF_0495"/>
<evidence type="ECO:0000313" key="4">
    <source>
        <dbReference type="Proteomes" id="UP000001823"/>
    </source>
</evidence>
<organism evidence="3 4">
    <name type="scientific">Clostridium perfringens (strain ATCC 13124 / DSM 756 / JCM 1290 / NCIMB 6125 / NCTC 8237 / Type A)</name>
    <dbReference type="NCBI Taxonomy" id="195103"/>
    <lineage>
        <taxon>Bacteria</taxon>
        <taxon>Bacillati</taxon>
        <taxon>Bacillota</taxon>
        <taxon>Clostridia</taxon>
        <taxon>Eubacteriales</taxon>
        <taxon>Clostridiaceae</taxon>
        <taxon>Clostridium</taxon>
    </lineage>
</organism>
<protein>
    <recommendedName>
        <fullName evidence="5">LPXTG cell wall anchor domain-containing protein</fullName>
    </recommendedName>
</protein>
<feature type="transmembrane region" description="Helical" evidence="1">
    <location>
        <begin position="207"/>
        <end position="224"/>
    </location>
</feature>
<dbReference type="PaxDb" id="195103-CPF_0495"/>
<feature type="signal peptide" evidence="2">
    <location>
        <begin position="1"/>
        <end position="24"/>
    </location>
</feature>
<dbReference type="eggNOG" id="ENOG50340BS">
    <property type="taxonomic scope" value="Bacteria"/>
</dbReference>
<name>A0A0H2YPL0_CLOP1</name>
<keyword evidence="4" id="KW-1185">Reference proteome</keyword>
<keyword evidence="1" id="KW-1133">Transmembrane helix</keyword>
<keyword evidence="2" id="KW-0732">Signal</keyword>
<reference evidence="3 4" key="1">
    <citation type="journal article" date="2006" name="Genome Res.">
        <title>Skewed genomic variability in strains of the toxigenic bacterial pathogen, Clostridium perfringens.</title>
        <authorList>
            <person name="Myers G.S."/>
            <person name="Rasko D.A."/>
            <person name="Cheung J.K."/>
            <person name="Ravel J."/>
            <person name="Seshadri R."/>
            <person name="Deboy R.T."/>
            <person name="Ren Q."/>
            <person name="Varga J."/>
            <person name="Awad M.M."/>
            <person name="Brinkac L.M."/>
            <person name="Daugherty S.C."/>
            <person name="Haft D.H."/>
            <person name="Dodson R.J."/>
            <person name="Madupu R."/>
            <person name="Nelson W.C."/>
            <person name="Rosovitz M.J."/>
            <person name="Sullivan S.A."/>
            <person name="Khouri H."/>
            <person name="Dimitrov G.I."/>
            <person name="Watkins K.L."/>
            <person name="Mulligan S."/>
            <person name="Benton J."/>
            <person name="Radune D."/>
            <person name="Fisher D.J."/>
            <person name="Atkins H.S."/>
            <person name="Hiscox T."/>
            <person name="Jost B.H."/>
            <person name="Billington S.J."/>
            <person name="Songer J.G."/>
            <person name="McClane B.A."/>
            <person name="Titball R.W."/>
            <person name="Rood J.I."/>
            <person name="Melville S.B."/>
            <person name="Paulsen I.T."/>
        </authorList>
    </citation>
    <scope>NUCLEOTIDE SEQUENCE [LARGE SCALE GENOMIC DNA]</scope>
    <source>
        <strain evidence="4">ATCC 13124 / DSM 756 / JCM 1290 / NCIMB 6125 / NCTC 8237 / S 107 / Type A</strain>
    </source>
</reference>